<dbReference type="RefSeq" id="WP_260592902.1">
    <property type="nucleotide sequence ID" value="NZ_CP104003.1"/>
</dbReference>
<gene>
    <name evidence="1" type="ORF">N0B31_17490</name>
</gene>
<dbReference type="GeneID" id="74944254"/>
<proteinExistence type="predicted"/>
<reference evidence="1" key="1">
    <citation type="submission" date="2022-09" db="EMBL/GenBank/DDBJ databases">
        <title>Diverse halophilic archaea isolated from saline environments.</title>
        <authorList>
            <person name="Cui H.-L."/>
        </authorList>
    </citation>
    <scope>NUCLEOTIDE SEQUENCE</scope>
    <source>
        <strain evidence="1">ZS-35-S2</strain>
    </source>
</reference>
<sequence length="67" mass="7491">MDGDDRVLVSRYVLLDRSGDVVRAPEVPFEALRAAAPRTVVSTTRYDDHTYTARLPVFVRDAIVQAT</sequence>
<dbReference type="Proteomes" id="UP001057580">
    <property type="component" value="Chromosome"/>
</dbReference>
<dbReference type="AlphaFoldDB" id="A0A9E7R1S2"/>
<protein>
    <submittedName>
        <fullName evidence="1">Uncharacterized protein</fullName>
    </submittedName>
</protein>
<evidence type="ECO:0000313" key="1">
    <source>
        <dbReference type="EMBL" id="UWM53908.1"/>
    </source>
</evidence>
<evidence type="ECO:0000313" key="2">
    <source>
        <dbReference type="Proteomes" id="UP001057580"/>
    </source>
</evidence>
<organism evidence="1 2">
    <name type="scientific">Salinirubellus salinus</name>
    <dbReference type="NCBI Taxonomy" id="1364945"/>
    <lineage>
        <taxon>Archaea</taxon>
        <taxon>Methanobacteriati</taxon>
        <taxon>Methanobacteriota</taxon>
        <taxon>Stenosarchaea group</taxon>
        <taxon>Halobacteria</taxon>
        <taxon>Halobacteriales</taxon>
        <taxon>Natronomonadaceae</taxon>
        <taxon>Salinirubellus</taxon>
    </lineage>
</organism>
<dbReference type="EMBL" id="CP104003">
    <property type="protein sequence ID" value="UWM53908.1"/>
    <property type="molecule type" value="Genomic_DNA"/>
</dbReference>
<name>A0A9E7R1S2_9EURY</name>
<keyword evidence="2" id="KW-1185">Reference proteome</keyword>
<accession>A0A9E7R1S2</accession>
<dbReference type="KEGG" id="ssai:N0B31_17490"/>